<dbReference type="Pfam" id="PF14334">
    <property type="entry name" value="DUF4390"/>
    <property type="match status" value="1"/>
</dbReference>
<dbReference type="InterPro" id="IPR025500">
    <property type="entry name" value="DUF4390"/>
</dbReference>
<protein>
    <recommendedName>
        <fullName evidence="2">DUF4390 domain-containing protein</fullName>
    </recommendedName>
</protein>
<dbReference type="AlphaFoldDB" id="E1YGP5"/>
<sequence length="170" mass="20134">MPETSFAQVAKLTNIAITRHNNQLLFKMNLDGAFTDDMKTAITSGIETSFTFYIKLYKINDLWFNDKLSEILLTNTIKYDNLKNVYIVSRSWKNGEPVTTESFKNAQELMTRIDELKLVQLDKLEKNSHYRIETKAEVSKFTLPFYLHYVFAFVSLWDFETDWYMIDFVY</sequence>
<accession>E1YGP5</accession>
<organism evidence="1">
    <name type="scientific">uncultured Desulfobacterium sp</name>
    <dbReference type="NCBI Taxonomy" id="201089"/>
    <lineage>
        <taxon>Bacteria</taxon>
        <taxon>Pseudomonadati</taxon>
        <taxon>Thermodesulfobacteriota</taxon>
        <taxon>Desulfobacteria</taxon>
        <taxon>Desulfobacterales</taxon>
        <taxon>Desulfobacteriaceae</taxon>
        <taxon>Desulfobacterium</taxon>
        <taxon>environmental samples</taxon>
    </lineage>
</organism>
<proteinExistence type="predicted"/>
<gene>
    <name evidence="1" type="ORF">N47_F14340</name>
</gene>
<reference evidence="1" key="1">
    <citation type="journal article" date="2011" name="Environ. Microbiol.">
        <title>Genomic insights into the metabolic potential of the polycyclic aromatic hydrocarbon degrading sulfate-reducing Deltaproteobacterium N47.</title>
        <authorList>
            <person name="Bergmann F."/>
            <person name="Selesi D."/>
            <person name="Weinmaier T."/>
            <person name="Tischler P."/>
            <person name="Rattei T."/>
            <person name="Meckenstock R.U."/>
        </authorList>
    </citation>
    <scope>NUCLEOTIDE SEQUENCE</scope>
</reference>
<dbReference type="EMBL" id="FR695873">
    <property type="protein sequence ID" value="CBX29739.1"/>
    <property type="molecule type" value="Genomic_DNA"/>
</dbReference>
<evidence type="ECO:0000313" key="1">
    <source>
        <dbReference type="EMBL" id="CBX29739.1"/>
    </source>
</evidence>
<name>E1YGP5_9BACT</name>
<evidence type="ECO:0008006" key="2">
    <source>
        <dbReference type="Google" id="ProtNLM"/>
    </source>
</evidence>